<gene>
    <name evidence="2" type="ORF">GCM10017786_08660</name>
</gene>
<dbReference type="InterPro" id="IPR002397">
    <property type="entry name" value="Cyt_P450_B"/>
</dbReference>
<dbReference type="PANTHER" id="PTHR46696:SF1">
    <property type="entry name" value="CYTOCHROME P450 YJIB-RELATED"/>
    <property type="match status" value="1"/>
</dbReference>
<name>A0ABQ3IF32_9PSEU</name>
<evidence type="ECO:0000313" key="3">
    <source>
        <dbReference type="Proteomes" id="UP000605897"/>
    </source>
</evidence>
<dbReference type="InterPro" id="IPR036396">
    <property type="entry name" value="Cyt_P450_sf"/>
</dbReference>
<dbReference type="SUPFAM" id="SSF48264">
    <property type="entry name" value="Cytochrome P450"/>
    <property type="match status" value="1"/>
</dbReference>
<keyword evidence="3" id="KW-1185">Reference proteome</keyword>
<evidence type="ECO:0008006" key="4">
    <source>
        <dbReference type="Google" id="ProtNLM"/>
    </source>
</evidence>
<dbReference type="Pfam" id="PF00067">
    <property type="entry name" value="p450"/>
    <property type="match status" value="1"/>
</dbReference>
<sequence length="393" mass="44266">MTTMDLPWITAGTTDLRELEEARDRSWIARSSRGYEVLGYQAGLHALEHPALLKGPSFHKRLDDFGIVDGEIRRRWDQVVTVTEGEQRTRMRVPLAKLLRPVQIGKLAGTVRQIVHGILDEIEDPGSVDILRDLAWKLPPRMYCHLVSAPLEFAPTVARLSDSVLGPLLNNDQNRKQEFIDAFWEGLEFVREHIDARRQNLGDDFTSMMIRQEMAGALTEEELHAEALSILQASIDNTVHQTAIVFGMLLEEPARWQAVVADPAKIPAATEEAIRLRPRFNTIFRLAAEDTELDGYPIEKGSWVYVSVRASQRDPAVFEDAGTWRVDRPAVRPMMFGAGPYNCLGQHLARLEINEAVLAVAQRFPRTRLTGPWPTRESNAVTEVETLPVALAQ</sequence>
<reference evidence="3" key="1">
    <citation type="journal article" date="2019" name="Int. J. Syst. Evol. Microbiol.">
        <title>The Global Catalogue of Microorganisms (GCM) 10K type strain sequencing project: providing services to taxonomists for standard genome sequencing and annotation.</title>
        <authorList>
            <consortium name="The Broad Institute Genomics Platform"/>
            <consortium name="The Broad Institute Genome Sequencing Center for Infectious Disease"/>
            <person name="Wu L."/>
            <person name="Ma J."/>
        </authorList>
    </citation>
    <scope>NUCLEOTIDE SEQUENCE [LARGE SCALE GENOMIC DNA]</scope>
    <source>
        <strain evidence="3">CGMCC 4.7677</strain>
    </source>
</reference>
<dbReference type="InterPro" id="IPR001128">
    <property type="entry name" value="Cyt_P450"/>
</dbReference>
<comment type="caution">
    <text evidence="2">The sequence shown here is derived from an EMBL/GenBank/DDBJ whole genome shotgun (WGS) entry which is preliminary data.</text>
</comment>
<dbReference type="PANTHER" id="PTHR46696">
    <property type="entry name" value="P450, PUTATIVE (EUROFUNG)-RELATED"/>
    <property type="match status" value="1"/>
</dbReference>
<dbReference type="EMBL" id="BNAU01000001">
    <property type="protein sequence ID" value="GHE80717.1"/>
    <property type="molecule type" value="Genomic_DNA"/>
</dbReference>
<evidence type="ECO:0000313" key="2">
    <source>
        <dbReference type="EMBL" id="GHE80717.1"/>
    </source>
</evidence>
<accession>A0ABQ3IF32</accession>
<dbReference type="PRINTS" id="PR00359">
    <property type="entry name" value="BP450"/>
</dbReference>
<dbReference type="Proteomes" id="UP000605897">
    <property type="component" value="Unassembled WGS sequence"/>
</dbReference>
<proteinExistence type="inferred from homology"/>
<dbReference type="Gene3D" id="1.10.630.10">
    <property type="entry name" value="Cytochrome P450"/>
    <property type="match status" value="1"/>
</dbReference>
<organism evidence="2 3">
    <name type="scientific">Amycolatopsis deserti</name>
    <dbReference type="NCBI Taxonomy" id="185696"/>
    <lineage>
        <taxon>Bacteria</taxon>
        <taxon>Bacillati</taxon>
        <taxon>Actinomycetota</taxon>
        <taxon>Actinomycetes</taxon>
        <taxon>Pseudonocardiales</taxon>
        <taxon>Pseudonocardiaceae</taxon>
        <taxon>Amycolatopsis</taxon>
    </lineage>
</organism>
<dbReference type="RefSeq" id="WP_191243150.1">
    <property type="nucleotide sequence ID" value="NZ_BNAU01000001.1"/>
</dbReference>
<protein>
    <recommendedName>
        <fullName evidence="4">Cytochrome P450</fullName>
    </recommendedName>
</protein>
<evidence type="ECO:0000256" key="1">
    <source>
        <dbReference type="ARBA" id="ARBA00010617"/>
    </source>
</evidence>
<comment type="similarity">
    <text evidence="1">Belongs to the cytochrome P450 family.</text>
</comment>